<organism evidence="7 8">
    <name type="scientific">Ramlibacter rhizophilus</name>
    <dbReference type="NCBI Taxonomy" id="1781167"/>
    <lineage>
        <taxon>Bacteria</taxon>
        <taxon>Pseudomonadati</taxon>
        <taxon>Pseudomonadota</taxon>
        <taxon>Betaproteobacteria</taxon>
        <taxon>Burkholderiales</taxon>
        <taxon>Comamonadaceae</taxon>
        <taxon>Ramlibacter</taxon>
    </lineage>
</organism>
<dbReference type="EMBL" id="SMLL01000001">
    <property type="protein sequence ID" value="TFZ04730.1"/>
    <property type="molecule type" value="Genomic_DNA"/>
</dbReference>
<dbReference type="GO" id="GO:0071596">
    <property type="term" value="P:ubiquitin-dependent protein catabolic process via the N-end rule pathway"/>
    <property type="evidence" value="ECO:0007669"/>
    <property type="project" value="InterPro"/>
</dbReference>
<dbReference type="Proteomes" id="UP000297564">
    <property type="component" value="Unassembled WGS sequence"/>
</dbReference>
<feature type="domain" description="N-end rule aminoacyl transferase C-terminal" evidence="6">
    <location>
        <begin position="110"/>
        <end position="236"/>
    </location>
</feature>
<dbReference type="Pfam" id="PF04377">
    <property type="entry name" value="ATE_C"/>
    <property type="match status" value="1"/>
</dbReference>
<dbReference type="SUPFAM" id="SSF55729">
    <property type="entry name" value="Acyl-CoA N-acyltransferases (Nat)"/>
    <property type="match status" value="1"/>
</dbReference>
<evidence type="ECO:0000259" key="6">
    <source>
        <dbReference type="Pfam" id="PF04377"/>
    </source>
</evidence>
<dbReference type="PANTHER" id="PTHR21367:SF1">
    <property type="entry name" value="ARGINYL-TRNA--PROTEIN TRANSFERASE 1"/>
    <property type="match status" value="1"/>
</dbReference>
<dbReference type="NCBIfam" id="NF002346">
    <property type="entry name" value="PRK01305.2-3"/>
    <property type="match status" value="1"/>
</dbReference>
<dbReference type="GO" id="GO:0004057">
    <property type="term" value="F:arginyl-tRNA--protein transferase activity"/>
    <property type="evidence" value="ECO:0007669"/>
    <property type="project" value="InterPro"/>
</dbReference>
<evidence type="ECO:0000313" key="7">
    <source>
        <dbReference type="EMBL" id="TFZ04730.1"/>
    </source>
</evidence>
<name>A0A4Z0C2N7_9BURK</name>
<dbReference type="InterPro" id="IPR030700">
    <property type="entry name" value="N-end_Aminoacyl_Trfase"/>
</dbReference>
<dbReference type="OrthoDB" id="9782022at2"/>
<evidence type="ECO:0000256" key="4">
    <source>
        <dbReference type="HAMAP-Rule" id="MF_00689"/>
    </source>
</evidence>
<comment type="caution">
    <text evidence="7">The sequence shown here is derived from an EMBL/GenBank/DDBJ whole genome shotgun (WGS) entry which is preliminary data.</text>
</comment>
<keyword evidence="1 4" id="KW-0963">Cytoplasm</keyword>
<gene>
    <name evidence="4" type="primary">bpt</name>
    <name evidence="7" type="ORF">EZ242_02990</name>
</gene>
<dbReference type="AlphaFoldDB" id="A0A4Z0C2N7"/>
<dbReference type="GO" id="GO:0008914">
    <property type="term" value="F:leucyl-tRNA--protein transferase activity"/>
    <property type="evidence" value="ECO:0007669"/>
    <property type="project" value="UniProtKB-UniRule"/>
</dbReference>
<dbReference type="Pfam" id="PF04376">
    <property type="entry name" value="ATE_N"/>
    <property type="match status" value="1"/>
</dbReference>
<reference evidence="7 8" key="1">
    <citation type="submission" date="2019-03" db="EMBL/GenBank/DDBJ databases">
        <title>Ramlibacter rhizophilus CCTCC AB2015357, whole genome shotgun sequence.</title>
        <authorList>
            <person name="Zhang X."/>
            <person name="Feng G."/>
            <person name="Zhu H."/>
        </authorList>
    </citation>
    <scope>NUCLEOTIDE SEQUENCE [LARGE SCALE GENOMIC DNA]</scope>
    <source>
        <strain evidence="7 8">CCTCC AB2015357</strain>
    </source>
</reference>
<evidence type="ECO:0000313" key="8">
    <source>
        <dbReference type="Proteomes" id="UP000297564"/>
    </source>
</evidence>
<dbReference type="NCBIfam" id="NF002341">
    <property type="entry name" value="PRK01305.1-1"/>
    <property type="match status" value="1"/>
</dbReference>
<keyword evidence="2 4" id="KW-0808">Transferase</keyword>
<evidence type="ECO:0000256" key="3">
    <source>
        <dbReference type="ARBA" id="ARBA00023315"/>
    </source>
</evidence>
<dbReference type="InterPro" id="IPR007471">
    <property type="entry name" value="N-end_Aminoacyl_Trfase_N"/>
</dbReference>
<dbReference type="InterPro" id="IPR007472">
    <property type="entry name" value="N-end_Aminoacyl_Trfase_C"/>
</dbReference>
<comment type="subcellular location">
    <subcellularLocation>
        <location evidence="4">Cytoplasm</location>
    </subcellularLocation>
</comment>
<dbReference type="GO" id="GO:0005737">
    <property type="term" value="C:cytoplasm"/>
    <property type="evidence" value="ECO:0007669"/>
    <property type="project" value="UniProtKB-SubCell"/>
</dbReference>
<comment type="function">
    <text evidence="4">Functions in the N-end rule pathway of protein degradation where it conjugates Leu from its aminoacyl-tRNA to the N-termini of proteins containing an N-terminal aspartate or glutamate.</text>
</comment>
<protein>
    <recommendedName>
        <fullName evidence="4">Aspartate/glutamate leucyltransferase</fullName>
        <ecNumber evidence="4">2.3.2.29</ecNumber>
    </recommendedName>
</protein>
<proteinExistence type="inferred from homology"/>
<dbReference type="InterPro" id="IPR017138">
    <property type="entry name" value="Asp_Glu_LeuTrfase"/>
</dbReference>
<dbReference type="EC" id="2.3.2.29" evidence="4"/>
<dbReference type="InterPro" id="IPR016181">
    <property type="entry name" value="Acyl_CoA_acyltransferase"/>
</dbReference>
<accession>A0A4Z0C2N7</accession>
<dbReference type="HAMAP" id="MF_00689">
    <property type="entry name" value="Bpt"/>
    <property type="match status" value="1"/>
</dbReference>
<comment type="similarity">
    <text evidence="4">Belongs to the R-transferase family. Bpt subfamily.</text>
</comment>
<evidence type="ECO:0000256" key="1">
    <source>
        <dbReference type="ARBA" id="ARBA00022490"/>
    </source>
</evidence>
<keyword evidence="8" id="KW-1185">Reference proteome</keyword>
<sequence>MTLLKDLPLQTLQFYATAPYPCSYLPGRQARSQVATPSHLIHNDAYSDLVTSGFRRSGMFTYRPYCDGCRACVPLRVLAAEFTPDRSQRRAWRRHQNLQARVLKLCFVPEHYQLYLRYQSGRHCGGGMDHDSIDQYTQFLLQSRVNSRLVEFRETQPDGSPGALRMVSILDVLGDGLSAVYTFYEPDAAASYGTYSVLWQIEQARQLGLAHVYLGYWIAESPKMNYKCRFRPFEVLQDGNWARAANA</sequence>
<dbReference type="PANTHER" id="PTHR21367">
    <property type="entry name" value="ARGININE-TRNA-PROTEIN TRANSFERASE 1"/>
    <property type="match status" value="1"/>
</dbReference>
<evidence type="ECO:0000256" key="2">
    <source>
        <dbReference type="ARBA" id="ARBA00022679"/>
    </source>
</evidence>
<comment type="catalytic activity">
    <reaction evidence="4">
        <text>N-terminal L-glutamyl-[protein] + L-leucyl-tRNA(Leu) = N-terminal L-leucyl-L-glutamyl-[protein] + tRNA(Leu) + H(+)</text>
        <dbReference type="Rhea" id="RHEA:50412"/>
        <dbReference type="Rhea" id="RHEA-COMP:9613"/>
        <dbReference type="Rhea" id="RHEA-COMP:9622"/>
        <dbReference type="Rhea" id="RHEA-COMP:12664"/>
        <dbReference type="Rhea" id="RHEA-COMP:12668"/>
        <dbReference type="ChEBI" id="CHEBI:15378"/>
        <dbReference type="ChEBI" id="CHEBI:64721"/>
        <dbReference type="ChEBI" id="CHEBI:78442"/>
        <dbReference type="ChEBI" id="CHEBI:78494"/>
        <dbReference type="ChEBI" id="CHEBI:133041"/>
        <dbReference type="EC" id="2.3.2.29"/>
    </reaction>
</comment>
<evidence type="ECO:0000259" key="5">
    <source>
        <dbReference type="Pfam" id="PF04376"/>
    </source>
</evidence>
<dbReference type="PIRSF" id="PIRSF037208">
    <property type="entry name" value="ATE_pro_prd"/>
    <property type="match status" value="1"/>
</dbReference>
<keyword evidence="3 4" id="KW-0012">Acyltransferase</keyword>
<dbReference type="NCBIfam" id="NF002342">
    <property type="entry name" value="PRK01305.1-3"/>
    <property type="match status" value="1"/>
</dbReference>
<comment type="catalytic activity">
    <reaction evidence="4">
        <text>N-terminal L-aspartyl-[protein] + L-leucyl-tRNA(Leu) = N-terminal L-leucyl-L-aspartyl-[protein] + tRNA(Leu) + H(+)</text>
        <dbReference type="Rhea" id="RHEA:50420"/>
        <dbReference type="Rhea" id="RHEA-COMP:9613"/>
        <dbReference type="Rhea" id="RHEA-COMP:9622"/>
        <dbReference type="Rhea" id="RHEA-COMP:12669"/>
        <dbReference type="Rhea" id="RHEA-COMP:12674"/>
        <dbReference type="ChEBI" id="CHEBI:15378"/>
        <dbReference type="ChEBI" id="CHEBI:64720"/>
        <dbReference type="ChEBI" id="CHEBI:78442"/>
        <dbReference type="ChEBI" id="CHEBI:78494"/>
        <dbReference type="ChEBI" id="CHEBI:133042"/>
        <dbReference type="EC" id="2.3.2.29"/>
    </reaction>
</comment>
<dbReference type="RefSeq" id="WP_135283612.1">
    <property type="nucleotide sequence ID" value="NZ_SMLL01000001.1"/>
</dbReference>
<feature type="domain" description="N-end aminoacyl transferase N-terminal" evidence="5">
    <location>
        <begin position="20"/>
        <end position="90"/>
    </location>
</feature>